<feature type="region of interest" description="Disordered" evidence="1">
    <location>
        <begin position="1"/>
        <end position="23"/>
    </location>
</feature>
<evidence type="ECO:0000256" key="1">
    <source>
        <dbReference type="SAM" id="MobiDB-lite"/>
    </source>
</evidence>
<gene>
    <name evidence="2" type="ORF">OG549_14860</name>
</gene>
<proteinExistence type="predicted"/>
<protein>
    <submittedName>
        <fullName evidence="2">Uncharacterized protein</fullName>
    </submittedName>
</protein>
<dbReference type="EMBL" id="CP108318">
    <property type="protein sequence ID" value="WTW61834.1"/>
    <property type="molecule type" value="Genomic_DNA"/>
</dbReference>
<name>A0AAU2V4W0_9ACTN</name>
<organism evidence="2">
    <name type="scientific">Streptomyces sp. NBC_00003</name>
    <dbReference type="NCBI Taxonomy" id="2903608"/>
    <lineage>
        <taxon>Bacteria</taxon>
        <taxon>Bacillati</taxon>
        <taxon>Actinomycetota</taxon>
        <taxon>Actinomycetes</taxon>
        <taxon>Kitasatosporales</taxon>
        <taxon>Streptomycetaceae</taxon>
        <taxon>Streptomyces</taxon>
    </lineage>
</organism>
<reference evidence="2" key="1">
    <citation type="submission" date="2022-10" db="EMBL/GenBank/DDBJ databases">
        <title>The complete genomes of actinobacterial strains from the NBC collection.</title>
        <authorList>
            <person name="Joergensen T.S."/>
            <person name="Alvarez Arevalo M."/>
            <person name="Sterndorff E.B."/>
            <person name="Faurdal D."/>
            <person name="Vuksanovic O."/>
            <person name="Mourched A.-S."/>
            <person name="Charusanti P."/>
            <person name="Shaw S."/>
            <person name="Blin K."/>
            <person name="Weber T."/>
        </authorList>
    </citation>
    <scope>NUCLEOTIDE SEQUENCE</scope>
    <source>
        <strain evidence="2">NBC_00003</strain>
    </source>
</reference>
<evidence type="ECO:0000313" key="2">
    <source>
        <dbReference type="EMBL" id="WTW61834.1"/>
    </source>
</evidence>
<dbReference type="AlphaFoldDB" id="A0AAU2V4W0"/>
<sequence length="68" mass="7319">MSDPRTTMGDPVHLTLPHAPPRPAPGCAVCAELVGVRRAARARGDLSAVTDADVEIRQHPHPARARRH</sequence>
<accession>A0AAU2V4W0</accession>